<reference evidence="2" key="1">
    <citation type="submission" date="2021-03" db="EMBL/GenBank/DDBJ databases">
        <title>Draft genome sequence of rust myrtle Austropuccinia psidii MF-1, a brazilian biotype.</title>
        <authorList>
            <person name="Quecine M.C."/>
            <person name="Pachon D.M.R."/>
            <person name="Bonatelli M.L."/>
            <person name="Correr F.H."/>
            <person name="Franceschini L.M."/>
            <person name="Leite T.F."/>
            <person name="Margarido G.R.A."/>
            <person name="Almeida C.A."/>
            <person name="Ferrarezi J.A."/>
            <person name="Labate C.A."/>
        </authorList>
    </citation>
    <scope>NUCLEOTIDE SEQUENCE</scope>
    <source>
        <strain evidence="2">MF-1</strain>
    </source>
</reference>
<protein>
    <submittedName>
        <fullName evidence="2">Uncharacterized protein</fullName>
    </submittedName>
</protein>
<feature type="compositionally biased region" description="Basic and acidic residues" evidence="1">
    <location>
        <begin position="91"/>
        <end position="100"/>
    </location>
</feature>
<dbReference type="Proteomes" id="UP000765509">
    <property type="component" value="Unassembled WGS sequence"/>
</dbReference>
<evidence type="ECO:0000256" key="1">
    <source>
        <dbReference type="SAM" id="MobiDB-lite"/>
    </source>
</evidence>
<gene>
    <name evidence="2" type="ORF">O181_117563</name>
</gene>
<keyword evidence="3" id="KW-1185">Reference proteome</keyword>
<comment type="caution">
    <text evidence="2">The sequence shown here is derived from an EMBL/GenBank/DDBJ whole genome shotgun (WGS) entry which is preliminary data.</text>
</comment>
<name>A0A9Q3PXL3_9BASI</name>
<evidence type="ECO:0000313" key="3">
    <source>
        <dbReference type="Proteomes" id="UP000765509"/>
    </source>
</evidence>
<feature type="region of interest" description="Disordered" evidence="1">
    <location>
        <begin position="48"/>
        <end position="100"/>
    </location>
</feature>
<feature type="compositionally biased region" description="Polar residues" evidence="1">
    <location>
        <begin position="61"/>
        <end position="84"/>
    </location>
</feature>
<organism evidence="2 3">
    <name type="scientific">Austropuccinia psidii MF-1</name>
    <dbReference type="NCBI Taxonomy" id="1389203"/>
    <lineage>
        <taxon>Eukaryota</taxon>
        <taxon>Fungi</taxon>
        <taxon>Dikarya</taxon>
        <taxon>Basidiomycota</taxon>
        <taxon>Pucciniomycotina</taxon>
        <taxon>Pucciniomycetes</taxon>
        <taxon>Pucciniales</taxon>
        <taxon>Sphaerophragmiaceae</taxon>
        <taxon>Austropuccinia</taxon>
    </lineage>
</organism>
<proteinExistence type="predicted"/>
<dbReference type="AlphaFoldDB" id="A0A9Q3PXL3"/>
<evidence type="ECO:0000313" key="2">
    <source>
        <dbReference type="EMBL" id="MBW0577848.1"/>
    </source>
</evidence>
<feature type="region of interest" description="Disordered" evidence="1">
    <location>
        <begin position="1"/>
        <end position="22"/>
    </location>
</feature>
<accession>A0A9Q3PXL3</accession>
<sequence length="100" mass="11516">MDFTQQNFHEMMTSRERSPYNSSSLLTQFNEEEPFPLGDLLHDEYFSMGENSSDKYPIPQEANQPGFQQSFDMDPQLTTSNNLITECPSGPKKEESINEN</sequence>
<dbReference type="EMBL" id="AVOT02101511">
    <property type="protein sequence ID" value="MBW0577848.1"/>
    <property type="molecule type" value="Genomic_DNA"/>
</dbReference>